<evidence type="ECO:0000256" key="6">
    <source>
        <dbReference type="ARBA" id="ARBA00022989"/>
    </source>
</evidence>
<keyword evidence="7 9" id="KW-0811">Translocation</keyword>
<evidence type="ECO:0000313" key="12">
    <source>
        <dbReference type="Proteomes" id="UP001486565"/>
    </source>
</evidence>
<reference evidence="11 12" key="1">
    <citation type="submission" date="2023-03" db="EMBL/GenBank/DDBJ databases">
        <title>Novel Species.</title>
        <authorList>
            <person name="Ma S."/>
        </authorList>
    </citation>
    <scope>NUCLEOTIDE SEQUENCE [LARGE SCALE GENOMIC DNA]</scope>
    <source>
        <strain evidence="11 12">LIND6LT2</strain>
    </source>
</reference>
<evidence type="ECO:0000256" key="3">
    <source>
        <dbReference type="ARBA" id="ARBA00022475"/>
    </source>
</evidence>
<dbReference type="NCBIfam" id="TIGR00966">
    <property type="entry name" value="transloc_SecF"/>
    <property type="match status" value="1"/>
</dbReference>
<comment type="function">
    <text evidence="9">Part of the Sec protein translocase complex. Interacts with the SecYEG preprotein conducting channel. SecDF uses the proton motive force (PMF) to complete protein translocation after the ATP-dependent function of SecA.</text>
</comment>
<dbReference type="RefSeq" id="WP_341878000.1">
    <property type="nucleotide sequence ID" value="NZ_CP121687.1"/>
</dbReference>
<dbReference type="InterPro" id="IPR022645">
    <property type="entry name" value="SecD/SecF_bac"/>
</dbReference>
<feature type="transmembrane region" description="Helical" evidence="9">
    <location>
        <begin position="238"/>
        <end position="256"/>
    </location>
</feature>
<comment type="similarity">
    <text evidence="9">Belongs to the SecD/SecF family. SecF subfamily.</text>
</comment>
<dbReference type="InterPro" id="IPR005665">
    <property type="entry name" value="SecF_bac"/>
</dbReference>
<dbReference type="Gene3D" id="1.20.1640.10">
    <property type="entry name" value="Multidrug efflux transporter AcrB transmembrane domain"/>
    <property type="match status" value="1"/>
</dbReference>
<dbReference type="Pfam" id="PF02355">
    <property type="entry name" value="SecD_SecF_C"/>
    <property type="match status" value="1"/>
</dbReference>
<keyword evidence="8 9" id="KW-0472">Membrane</keyword>
<accession>A0ABZ2Y8S8</accession>
<organism evidence="11 12">
    <name type="scientific">Defluviitalea saccharophila</name>
    <dbReference type="NCBI Taxonomy" id="879970"/>
    <lineage>
        <taxon>Bacteria</taxon>
        <taxon>Bacillati</taxon>
        <taxon>Bacillota</taxon>
        <taxon>Clostridia</taxon>
        <taxon>Lachnospirales</taxon>
        <taxon>Defluviitaleaceae</taxon>
        <taxon>Defluviitalea</taxon>
    </lineage>
</organism>
<evidence type="ECO:0000256" key="4">
    <source>
        <dbReference type="ARBA" id="ARBA00022692"/>
    </source>
</evidence>
<evidence type="ECO:0000256" key="8">
    <source>
        <dbReference type="ARBA" id="ARBA00023136"/>
    </source>
</evidence>
<dbReference type="EMBL" id="CP121687">
    <property type="protein sequence ID" value="WZL71036.1"/>
    <property type="molecule type" value="Genomic_DNA"/>
</dbReference>
<dbReference type="SUPFAM" id="SSF82866">
    <property type="entry name" value="Multidrug efflux transporter AcrB transmembrane domain"/>
    <property type="match status" value="1"/>
</dbReference>
<comment type="subunit">
    <text evidence="9">Forms a complex with SecD. Part of the essential Sec protein translocation apparatus which comprises SecA, SecYEG and auxiliary proteins SecDF. Other proteins may also be involved.</text>
</comment>
<keyword evidence="3 9" id="KW-1003">Cell membrane</keyword>
<keyword evidence="2 9" id="KW-0813">Transport</keyword>
<protein>
    <recommendedName>
        <fullName evidence="9">Protein-export membrane protein SecF</fullName>
    </recommendedName>
</protein>
<feature type="transmembrane region" description="Helical" evidence="9">
    <location>
        <begin position="262"/>
        <end position="286"/>
    </location>
</feature>
<evidence type="ECO:0000256" key="5">
    <source>
        <dbReference type="ARBA" id="ARBA00022927"/>
    </source>
</evidence>
<feature type="transmembrane region" description="Helical" evidence="9">
    <location>
        <begin position="186"/>
        <end position="207"/>
    </location>
</feature>
<dbReference type="PANTHER" id="PTHR30081:SF8">
    <property type="entry name" value="PROTEIN TRANSLOCASE SUBUNIT SECF"/>
    <property type="match status" value="1"/>
</dbReference>
<dbReference type="InterPro" id="IPR022813">
    <property type="entry name" value="SecD/SecF_arch_bac"/>
</dbReference>
<keyword evidence="4 9" id="KW-0812">Transmembrane</keyword>
<dbReference type="HAMAP" id="MF_01464_B">
    <property type="entry name" value="SecF_B"/>
    <property type="match status" value="1"/>
</dbReference>
<keyword evidence="5 9" id="KW-0653">Protein transport</keyword>
<keyword evidence="6 9" id="KW-1133">Transmembrane helix</keyword>
<feature type="transmembrane region" description="Helical" evidence="9">
    <location>
        <begin position="158"/>
        <end position="180"/>
    </location>
</feature>
<name>A0ABZ2Y8S8_9FIRM</name>
<feature type="transmembrane region" description="Helical" evidence="9">
    <location>
        <begin position="9"/>
        <end position="31"/>
    </location>
</feature>
<feature type="transmembrane region" description="Helical" evidence="9">
    <location>
        <begin position="134"/>
        <end position="151"/>
    </location>
</feature>
<evidence type="ECO:0000259" key="10">
    <source>
        <dbReference type="Pfam" id="PF02355"/>
    </source>
</evidence>
<dbReference type="Proteomes" id="UP001486565">
    <property type="component" value="Chromosome"/>
</dbReference>
<evidence type="ECO:0000313" key="11">
    <source>
        <dbReference type="EMBL" id="WZL71036.1"/>
    </source>
</evidence>
<evidence type="ECO:0000256" key="9">
    <source>
        <dbReference type="HAMAP-Rule" id="MF_01464"/>
    </source>
</evidence>
<dbReference type="PANTHER" id="PTHR30081">
    <property type="entry name" value="PROTEIN-EXPORT MEMBRANE PROTEIN SEC"/>
    <property type="match status" value="1"/>
</dbReference>
<feature type="domain" description="Protein export membrane protein SecD/SecF C-terminal" evidence="10">
    <location>
        <begin position="116"/>
        <end position="290"/>
    </location>
</feature>
<dbReference type="NCBIfam" id="TIGR00916">
    <property type="entry name" value="2A0604s01"/>
    <property type="match status" value="1"/>
</dbReference>
<dbReference type="PRINTS" id="PR01755">
    <property type="entry name" value="SECFTRNLCASE"/>
</dbReference>
<evidence type="ECO:0000256" key="2">
    <source>
        <dbReference type="ARBA" id="ARBA00022448"/>
    </source>
</evidence>
<evidence type="ECO:0000256" key="7">
    <source>
        <dbReference type="ARBA" id="ARBA00023010"/>
    </source>
</evidence>
<dbReference type="InterPro" id="IPR055344">
    <property type="entry name" value="SecD_SecF_C_bact"/>
</dbReference>
<evidence type="ECO:0000256" key="1">
    <source>
        <dbReference type="ARBA" id="ARBA00004651"/>
    </source>
</evidence>
<proteinExistence type="inferred from homology"/>
<keyword evidence="12" id="KW-1185">Reference proteome</keyword>
<sequence>MNIIEKRKTWFTISIIIILAGLLAMPINAFMGNGILNFDVEFIGGTVMEVNIGQDFDIANDIRPVVVEITGDENPQITRSGAQGVSIKTKSIDPETRAKLYNALKDKYNLDGMNDLLNVDDVSPTISTEMQLKALQALLVSSILMLIYITLRFKDWRFGLAAVLPLIHDVFIVLAVYSIARVPVNNSFIAAILTIVGYSINDTIVVFDRIRENKKVAKKGDLEGLIDKSVSQTIVRSINTSITTLVTITMLYFLGVPSIKEFALPLIVGIISGTYSSIFIASPLWYEFHKKSIAKTA</sequence>
<gene>
    <name evidence="9 11" type="primary">secF</name>
    <name evidence="11" type="ORF">QBE51_05800</name>
</gene>
<dbReference type="InterPro" id="IPR048634">
    <property type="entry name" value="SecD_SecF_C"/>
</dbReference>
<comment type="subcellular location">
    <subcellularLocation>
        <location evidence="1 9">Cell membrane</location>
        <topology evidence="1 9">Multi-pass membrane protein</topology>
    </subcellularLocation>
</comment>